<keyword evidence="1" id="KW-0472">Membrane</keyword>
<dbReference type="OrthoDB" id="2292310at2"/>
<feature type="domain" description="WxL Interacting Protein peptidoglycan binding" evidence="2">
    <location>
        <begin position="38"/>
        <end position="155"/>
    </location>
</feature>
<evidence type="ECO:0000313" key="4">
    <source>
        <dbReference type="EMBL" id="KJY60628.1"/>
    </source>
</evidence>
<dbReference type="RefSeq" id="WP_084616702.1">
    <property type="nucleotide sequence ID" value="NZ_JBHSZT010000005.1"/>
</dbReference>
<keyword evidence="1" id="KW-0812">Transmembrane</keyword>
<evidence type="ECO:0000256" key="1">
    <source>
        <dbReference type="SAM" id="Phobius"/>
    </source>
</evidence>
<keyword evidence="5" id="KW-1185">Reference proteome</keyword>
<proteinExistence type="predicted"/>
<dbReference type="STRING" id="1218492.JG30_13130"/>
<comment type="caution">
    <text evidence="4">The sequence shown here is derived from an EMBL/GenBank/DDBJ whole genome shotgun (WGS) entry which is preliminary data.</text>
</comment>
<feature type="domain" description="WxL Interacting Protein host binding" evidence="3">
    <location>
        <begin position="182"/>
        <end position="307"/>
    </location>
</feature>
<protein>
    <submittedName>
        <fullName evidence="4">Uncharacterized protein</fullName>
    </submittedName>
</protein>
<dbReference type="InterPro" id="IPR021759">
    <property type="entry name" value="WxLIP_HBD"/>
</dbReference>
<dbReference type="PATRIC" id="fig|1218492.5.peg.1364"/>
<evidence type="ECO:0000259" key="3">
    <source>
        <dbReference type="Pfam" id="PF11797"/>
    </source>
</evidence>
<evidence type="ECO:0000313" key="5">
    <source>
        <dbReference type="Proteomes" id="UP000033558"/>
    </source>
</evidence>
<feature type="transmembrane region" description="Helical" evidence="1">
    <location>
        <begin position="316"/>
        <end position="338"/>
    </location>
</feature>
<accession>A0A0F4LQN6</accession>
<dbReference type="EMBL" id="JXJQ01000010">
    <property type="protein sequence ID" value="KJY60628.1"/>
    <property type="molecule type" value="Genomic_DNA"/>
</dbReference>
<name>A0A0F4LQN6_9LACO</name>
<gene>
    <name evidence="4" type="ORF">JG30_13130</name>
</gene>
<dbReference type="HOGENOM" id="CLU_791780_0_0_9"/>
<dbReference type="Pfam" id="PF11797">
    <property type="entry name" value="WxLIP_HBD"/>
    <property type="match status" value="1"/>
</dbReference>
<reference evidence="4 5" key="1">
    <citation type="submission" date="2015-01" db="EMBL/GenBank/DDBJ databases">
        <title>Comparative genomics of the lactic acid bacteria isolated from the honey bee gut.</title>
        <authorList>
            <person name="Ellegaard K.M."/>
            <person name="Tamarit D."/>
            <person name="Javelind E."/>
            <person name="Olofsson T."/>
            <person name="Andersson S.G."/>
            <person name="Vasquez A."/>
        </authorList>
    </citation>
    <scope>NUCLEOTIDE SEQUENCE [LARGE SCALE GENOMIC DNA]</scope>
    <source>
        <strain evidence="4 5">Bin4</strain>
    </source>
</reference>
<dbReference type="InterPro" id="IPR010317">
    <property type="entry name" value="WxLIP_PGBD"/>
</dbReference>
<sequence length="350" mass="39644">MVHNYKGLHARQLAGCLLVIFIYFWGMLVPAEAQSSSFGVIPTQSANQIGNVKQGWYLKVHPGQTYQLQFQLCNYTNNTNKIQIQPLIVQTTPQLTLDTATPNAVPGPGAQYDFRQLVAGKVVQVPPGKVVAEKVSLHIPAAGIKGLLMGGLLFSSQSDLQFIRAQIKKGKSSSTPAIANFSYGVYLQQDLHPQRPHFHIDQPKLALANRQVLFKTPIKNTYAYPFLKGKFRARVTNRMNPKLNTTFVNKSGNFAGNSKTVWLNYWHRGPLSPGTYHVRYDLTHHRQHYVFHKSFTLTQKQTNELNKFLPKDPNRIWWWVFLAVLIVLGFAGLTIWVYRSGLHKGRPNVR</sequence>
<organism evidence="4 5">
    <name type="scientific">Bombilactobacillus mellifer</name>
    <dbReference type="NCBI Taxonomy" id="1218492"/>
    <lineage>
        <taxon>Bacteria</taxon>
        <taxon>Bacillati</taxon>
        <taxon>Bacillota</taxon>
        <taxon>Bacilli</taxon>
        <taxon>Lactobacillales</taxon>
        <taxon>Lactobacillaceae</taxon>
        <taxon>Bombilactobacillus</taxon>
    </lineage>
</organism>
<evidence type="ECO:0000259" key="2">
    <source>
        <dbReference type="Pfam" id="PF06030"/>
    </source>
</evidence>
<dbReference type="Proteomes" id="UP000033558">
    <property type="component" value="Unassembled WGS sequence"/>
</dbReference>
<dbReference type="AlphaFoldDB" id="A0A0F4LQN6"/>
<dbReference type="Pfam" id="PF06030">
    <property type="entry name" value="WxLIP_PGBD"/>
    <property type="match status" value="1"/>
</dbReference>
<keyword evidence="1" id="KW-1133">Transmembrane helix</keyword>